<protein>
    <recommendedName>
        <fullName evidence="1">RNase H type-1 domain-containing protein</fullName>
    </recommendedName>
</protein>
<accession>A0AAE0DZX9</accession>
<dbReference type="GO" id="GO:0004523">
    <property type="term" value="F:RNA-DNA hybrid ribonuclease activity"/>
    <property type="evidence" value="ECO:0007669"/>
    <property type="project" value="InterPro"/>
</dbReference>
<organism evidence="2 3">
    <name type="scientific">Dipteronia sinensis</name>
    <dbReference type="NCBI Taxonomy" id="43782"/>
    <lineage>
        <taxon>Eukaryota</taxon>
        <taxon>Viridiplantae</taxon>
        <taxon>Streptophyta</taxon>
        <taxon>Embryophyta</taxon>
        <taxon>Tracheophyta</taxon>
        <taxon>Spermatophyta</taxon>
        <taxon>Magnoliopsida</taxon>
        <taxon>eudicotyledons</taxon>
        <taxon>Gunneridae</taxon>
        <taxon>Pentapetalae</taxon>
        <taxon>rosids</taxon>
        <taxon>malvids</taxon>
        <taxon>Sapindales</taxon>
        <taxon>Sapindaceae</taxon>
        <taxon>Hippocastanoideae</taxon>
        <taxon>Acereae</taxon>
        <taxon>Dipteronia</taxon>
    </lineage>
</organism>
<gene>
    <name evidence="2" type="ORF">Dsin_022625</name>
</gene>
<dbReference type="InterPro" id="IPR052929">
    <property type="entry name" value="RNase_H-like_EbsB-rel"/>
</dbReference>
<dbReference type="PANTHER" id="PTHR47074">
    <property type="entry name" value="BNAC02G40300D PROTEIN"/>
    <property type="match status" value="1"/>
</dbReference>
<dbReference type="Proteomes" id="UP001281410">
    <property type="component" value="Unassembled WGS sequence"/>
</dbReference>
<dbReference type="AlphaFoldDB" id="A0AAE0DZX9"/>
<name>A0AAE0DZX9_9ROSI</name>
<evidence type="ECO:0000313" key="3">
    <source>
        <dbReference type="Proteomes" id="UP001281410"/>
    </source>
</evidence>
<reference evidence="2" key="1">
    <citation type="journal article" date="2023" name="Plant J.">
        <title>Genome sequences and population genomics provide insights into the demographic history, inbreeding, and mutation load of two 'living fossil' tree species of Dipteronia.</title>
        <authorList>
            <person name="Feng Y."/>
            <person name="Comes H.P."/>
            <person name="Chen J."/>
            <person name="Zhu S."/>
            <person name="Lu R."/>
            <person name="Zhang X."/>
            <person name="Li P."/>
            <person name="Qiu J."/>
            <person name="Olsen K.M."/>
            <person name="Qiu Y."/>
        </authorList>
    </citation>
    <scope>NUCLEOTIDE SEQUENCE</scope>
    <source>
        <strain evidence="2">NBL</strain>
    </source>
</reference>
<proteinExistence type="predicted"/>
<keyword evidence="3" id="KW-1185">Reference proteome</keyword>
<feature type="domain" description="RNase H type-1" evidence="1">
    <location>
        <begin position="147"/>
        <end position="228"/>
    </location>
</feature>
<dbReference type="GO" id="GO:0003676">
    <property type="term" value="F:nucleic acid binding"/>
    <property type="evidence" value="ECO:0007669"/>
    <property type="project" value="InterPro"/>
</dbReference>
<evidence type="ECO:0000259" key="1">
    <source>
        <dbReference type="Pfam" id="PF13456"/>
    </source>
</evidence>
<sequence length="229" mass="25687">MRITGKSIGVLGPVYVRRRMMWVWALKALSAMWKTLKIPIGAKNNKDIITWQFEGFSAYSVKSGYWLGRQSIARCLHNALVHNGGNQNYLEVYSWSYNYAETCVKTSVKPNSRSDSAYRYELRWKVPDLGNYKVNCSAWAILGRKKIGIGIIIRNGVGDVMASCVQAIDEIFNGKVARIMAVYKGILFSLDCGLRPCIFESDCLSVVDCILSGTTRQILGHLLDTISDL</sequence>
<evidence type="ECO:0000313" key="2">
    <source>
        <dbReference type="EMBL" id="KAK3199210.1"/>
    </source>
</evidence>
<dbReference type="Pfam" id="PF13456">
    <property type="entry name" value="RVT_3"/>
    <property type="match status" value="1"/>
</dbReference>
<dbReference type="PANTHER" id="PTHR47074:SF75">
    <property type="entry name" value="RNASE H TYPE-1 DOMAIN-CONTAINING PROTEIN"/>
    <property type="match status" value="1"/>
</dbReference>
<dbReference type="InterPro" id="IPR002156">
    <property type="entry name" value="RNaseH_domain"/>
</dbReference>
<dbReference type="EMBL" id="JANJYJ010000007">
    <property type="protein sequence ID" value="KAK3199210.1"/>
    <property type="molecule type" value="Genomic_DNA"/>
</dbReference>
<comment type="caution">
    <text evidence="2">The sequence shown here is derived from an EMBL/GenBank/DDBJ whole genome shotgun (WGS) entry which is preliminary data.</text>
</comment>